<dbReference type="Proteomes" id="UP000051679">
    <property type="component" value="Unassembled WGS sequence"/>
</dbReference>
<name>A0A0R1ZLV0_9LACO</name>
<keyword evidence="1" id="KW-0812">Transmembrane</keyword>
<feature type="transmembrane region" description="Helical" evidence="1">
    <location>
        <begin position="5"/>
        <end position="27"/>
    </location>
</feature>
<feature type="transmembrane region" description="Helical" evidence="1">
    <location>
        <begin position="274"/>
        <end position="291"/>
    </location>
</feature>
<accession>A0A0R1ZLV0</accession>
<comment type="caution">
    <text evidence="2">The sequence shown here is derived from an EMBL/GenBank/DDBJ whole genome shotgun (WGS) entry which is preliminary data.</text>
</comment>
<dbReference type="STRING" id="1291052.FC18_GL001420"/>
<dbReference type="PATRIC" id="fig|1291052.5.peg.1438"/>
<feature type="transmembrane region" description="Helical" evidence="1">
    <location>
        <begin position="193"/>
        <end position="211"/>
    </location>
</feature>
<reference evidence="2 3" key="1">
    <citation type="journal article" date="2015" name="Genome Announc.">
        <title>Expanding the biotechnology potential of lactobacilli through comparative genomics of 213 strains and associated genera.</title>
        <authorList>
            <person name="Sun Z."/>
            <person name="Harris H.M."/>
            <person name="McCann A."/>
            <person name="Guo C."/>
            <person name="Argimon S."/>
            <person name="Zhang W."/>
            <person name="Yang X."/>
            <person name="Jeffery I.B."/>
            <person name="Cooney J.C."/>
            <person name="Kagawa T.F."/>
            <person name="Liu W."/>
            <person name="Song Y."/>
            <person name="Salvetti E."/>
            <person name="Wrobel A."/>
            <person name="Rasinkangas P."/>
            <person name="Parkhill J."/>
            <person name="Rea M.C."/>
            <person name="O'Sullivan O."/>
            <person name="Ritari J."/>
            <person name="Douillard F.P."/>
            <person name="Paul Ross R."/>
            <person name="Yang R."/>
            <person name="Briner A.E."/>
            <person name="Felis G.E."/>
            <person name="de Vos W.M."/>
            <person name="Barrangou R."/>
            <person name="Klaenhammer T.R."/>
            <person name="Caufield P.W."/>
            <person name="Cui Y."/>
            <person name="Zhang H."/>
            <person name="O'Toole P.W."/>
        </authorList>
    </citation>
    <scope>NUCLEOTIDE SEQUENCE [LARGE SCALE GENOMIC DNA]</scope>
    <source>
        <strain evidence="2 3">DSM 20505</strain>
    </source>
</reference>
<evidence type="ECO:0000313" key="2">
    <source>
        <dbReference type="EMBL" id="KRM55386.1"/>
    </source>
</evidence>
<organism evidence="2 3">
    <name type="scientific">Lacticaseibacillus sharpeae JCM 1186 = DSM 20505</name>
    <dbReference type="NCBI Taxonomy" id="1291052"/>
    <lineage>
        <taxon>Bacteria</taxon>
        <taxon>Bacillati</taxon>
        <taxon>Bacillota</taxon>
        <taxon>Bacilli</taxon>
        <taxon>Lactobacillales</taxon>
        <taxon>Lactobacillaceae</taxon>
        <taxon>Lacticaseibacillus</taxon>
    </lineage>
</organism>
<keyword evidence="3" id="KW-1185">Reference proteome</keyword>
<feature type="transmembrane region" description="Helical" evidence="1">
    <location>
        <begin position="128"/>
        <end position="152"/>
    </location>
</feature>
<evidence type="ECO:0000313" key="3">
    <source>
        <dbReference type="Proteomes" id="UP000051679"/>
    </source>
</evidence>
<proteinExistence type="predicted"/>
<gene>
    <name evidence="2" type="ORF">FC18_GL001420</name>
</gene>
<evidence type="ECO:0000256" key="1">
    <source>
        <dbReference type="SAM" id="Phobius"/>
    </source>
</evidence>
<feature type="transmembrane region" description="Helical" evidence="1">
    <location>
        <begin position="82"/>
        <end position="100"/>
    </location>
</feature>
<feature type="transmembrane region" description="Helical" evidence="1">
    <location>
        <begin position="297"/>
        <end position="317"/>
    </location>
</feature>
<dbReference type="EMBL" id="AYYO01000023">
    <property type="protein sequence ID" value="KRM55386.1"/>
    <property type="molecule type" value="Genomic_DNA"/>
</dbReference>
<keyword evidence="1" id="KW-1133">Transmembrane helix</keyword>
<protein>
    <recommendedName>
        <fullName evidence="4">ABC transporter permease</fullName>
    </recommendedName>
</protein>
<keyword evidence="1" id="KW-0472">Membrane</keyword>
<evidence type="ECO:0008006" key="4">
    <source>
        <dbReference type="Google" id="ProtNLM"/>
    </source>
</evidence>
<dbReference type="AlphaFoldDB" id="A0A0R1ZLV0"/>
<feature type="transmembrane region" description="Helical" evidence="1">
    <location>
        <begin position="231"/>
        <end position="253"/>
    </location>
</feature>
<sequence>MWQRYWPAVIIFALVTVLITGFILHYASRLTDVPMSRATYLYEMAKHPGQYDRNYVGYLHDVYAPYVQVRASDPIPSSNGGVVLSVLMLLTALIAGIVCASRDLRSGFLVFCQQAGFSRQTVLRVRGLFLAATFSVLTVLHMLFMLAVDYHVHPDFITIKPGQIVLVLLYNVVWVGGVSLAAQAIATMVGRGLFATVLLWSIGIMSVAAFSNSVYILPFSNVTLDNPGDDYWPALLVGLVLLGLSVWALAYAARHVQFELINANFTMRGAKTRLFVVLAVMIAIATNAQVGTASIDYTGLAMSIMWIVFAGIMWFGGDYLTRRIGLK</sequence>
<feature type="transmembrane region" description="Helical" evidence="1">
    <location>
        <begin position="164"/>
        <end position="186"/>
    </location>
</feature>